<accession>C5KPW9</accession>
<evidence type="ECO:0000313" key="2">
    <source>
        <dbReference type="Proteomes" id="UP000007800"/>
    </source>
</evidence>
<name>C5KPW9_PERM5</name>
<protein>
    <submittedName>
        <fullName evidence="1">Uncharacterized protein</fullName>
    </submittedName>
</protein>
<gene>
    <name evidence="1" type="ORF">Pmar_PMAR000103</name>
</gene>
<dbReference type="InParanoid" id="C5KPW9"/>
<proteinExistence type="predicted"/>
<organism evidence="2">
    <name type="scientific">Perkinsus marinus (strain ATCC 50983 / TXsc)</name>
    <dbReference type="NCBI Taxonomy" id="423536"/>
    <lineage>
        <taxon>Eukaryota</taxon>
        <taxon>Sar</taxon>
        <taxon>Alveolata</taxon>
        <taxon>Perkinsozoa</taxon>
        <taxon>Perkinsea</taxon>
        <taxon>Perkinsida</taxon>
        <taxon>Perkinsidae</taxon>
        <taxon>Perkinsus</taxon>
    </lineage>
</organism>
<keyword evidence="2" id="KW-1185">Reference proteome</keyword>
<dbReference type="AlphaFoldDB" id="C5KPW9"/>
<dbReference type="RefSeq" id="XP_002781721.1">
    <property type="nucleotide sequence ID" value="XM_002781675.1"/>
</dbReference>
<reference evidence="1 2" key="1">
    <citation type="submission" date="2008-07" db="EMBL/GenBank/DDBJ databases">
        <authorList>
            <person name="El-Sayed N."/>
            <person name="Caler E."/>
            <person name="Inman J."/>
            <person name="Amedeo P."/>
            <person name="Hass B."/>
            <person name="Wortman J."/>
        </authorList>
    </citation>
    <scope>NUCLEOTIDE SEQUENCE [LARGE SCALE GENOMIC DNA]</scope>
    <source>
        <strain evidence="2">ATCC 50983 / TXsc</strain>
    </source>
</reference>
<dbReference type="EMBL" id="GG675180">
    <property type="protein sequence ID" value="EER13516.1"/>
    <property type="molecule type" value="Genomic_DNA"/>
</dbReference>
<dbReference type="Proteomes" id="UP000007800">
    <property type="component" value="Unassembled WGS sequence"/>
</dbReference>
<evidence type="ECO:0000313" key="1">
    <source>
        <dbReference type="EMBL" id="EER13516.1"/>
    </source>
</evidence>
<dbReference type="GeneID" id="9042257"/>
<sequence length="166" mass="18173">MLFNSITILVYRIAEAAELEYSALLMHSELVQDGKVTKAVKLAVLGGDWYLGSASVVLADTGLQPVVQEMSDAIAEMTAYNVETKGKSGVTARRRAEFSRIILKHACKSLGHVQQRSGETLERLGKLGFDVPLVDMENFSGLWPESGKTERRVDALTKLMCVLATN</sequence>